<feature type="transmembrane region" description="Helical" evidence="1">
    <location>
        <begin position="84"/>
        <end position="101"/>
    </location>
</feature>
<dbReference type="EMBL" id="JABXRI010000001">
    <property type="protein sequence ID" value="MBA8062323.1"/>
    <property type="molecule type" value="Genomic_DNA"/>
</dbReference>
<dbReference type="AlphaFoldDB" id="A0A7W3D3Q9"/>
<reference evidence="2 3" key="1">
    <citation type="submission" date="2020-06" db="EMBL/GenBank/DDBJ databases">
        <title>REHAB project genomes.</title>
        <authorList>
            <person name="Shaw L.P."/>
        </authorList>
    </citation>
    <scope>NUCLEOTIDE SEQUENCE [LARGE SCALE GENOMIC DNA]</scope>
    <source>
        <strain evidence="2 3">RHBSTW-00116</strain>
    </source>
</reference>
<organism evidence="2 3">
    <name type="scientific">Citrobacter freundii</name>
    <dbReference type="NCBI Taxonomy" id="546"/>
    <lineage>
        <taxon>Bacteria</taxon>
        <taxon>Pseudomonadati</taxon>
        <taxon>Pseudomonadota</taxon>
        <taxon>Gammaproteobacteria</taxon>
        <taxon>Enterobacterales</taxon>
        <taxon>Enterobacteriaceae</taxon>
        <taxon>Citrobacter</taxon>
        <taxon>Citrobacter freundii complex</taxon>
    </lineage>
</organism>
<evidence type="ECO:0000256" key="1">
    <source>
        <dbReference type="SAM" id="Phobius"/>
    </source>
</evidence>
<name>A0A7W3D3Q9_CITFR</name>
<gene>
    <name evidence="2" type="ORF">HV077_07925</name>
</gene>
<accession>A0A7W3D3Q9</accession>
<comment type="caution">
    <text evidence="2">The sequence shown here is derived from an EMBL/GenBank/DDBJ whole genome shotgun (WGS) entry which is preliminary data.</text>
</comment>
<keyword evidence="1" id="KW-1133">Transmembrane helix</keyword>
<keyword evidence="1" id="KW-0472">Membrane</keyword>
<proteinExistence type="predicted"/>
<dbReference type="Proteomes" id="UP000591803">
    <property type="component" value="Unassembled WGS sequence"/>
</dbReference>
<feature type="transmembrane region" description="Helical" evidence="1">
    <location>
        <begin position="46"/>
        <end position="64"/>
    </location>
</feature>
<evidence type="ECO:0000313" key="3">
    <source>
        <dbReference type="Proteomes" id="UP000591803"/>
    </source>
</evidence>
<keyword evidence="1" id="KW-0812">Transmembrane</keyword>
<evidence type="ECO:0000313" key="2">
    <source>
        <dbReference type="EMBL" id="MBA8062323.1"/>
    </source>
</evidence>
<protein>
    <submittedName>
        <fullName evidence="2">Uncharacterized protein</fullName>
    </submittedName>
</protein>
<sequence>MGGVILVNLVLVVCAFWVFVDAANNKIGVHTITEGVSKGYKSGISPVVWGVGSLFILPFIIYMARRKSLIERAKSNPVDTDKNTGFIILFLILAGLIMFTYRDVLFS</sequence>